<dbReference type="GO" id="GO:0005840">
    <property type="term" value="C:ribosome"/>
    <property type="evidence" value="ECO:0007669"/>
    <property type="project" value="UniProtKB-KW"/>
</dbReference>
<dbReference type="FunFam" id="3.30.1390.10:FF:000001">
    <property type="entry name" value="50S ribosomal protein L7/L12"/>
    <property type="match status" value="1"/>
</dbReference>
<keyword evidence="3" id="KW-0687">Ribonucleoprotein</keyword>
<dbReference type="SUPFAM" id="SSF54736">
    <property type="entry name" value="ClpS-like"/>
    <property type="match status" value="1"/>
</dbReference>
<evidence type="ECO:0000256" key="1">
    <source>
        <dbReference type="ARBA" id="ARBA00007197"/>
    </source>
</evidence>
<feature type="compositionally biased region" description="Basic and acidic residues" evidence="4">
    <location>
        <begin position="58"/>
        <end position="79"/>
    </location>
</feature>
<dbReference type="AlphaFoldDB" id="A0A7S1ZK20"/>
<dbReference type="Gene3D" id="3.30.1390.10">
    <property type="match status" value="1"/>
</dbReference>
<dbReference type="GO" id="GO:0003735">
    <property type="term" value="F:structural constituent of ribosome"/>
    <property type="evidence" value="ECO:0007669"/>
    <property type="project" value="InterPro"/>
</dbReference>
<dbReference type="PANTHER" id="PTHR45987:SF4">
    <property type="entry name" value="LARGE RIBOSOMAL SUBUNIT PROTEIN BL12M"/>
    <property type="match status" value="1"/>
</dbReference>
<evidence type="ECO:0000256" key="3">
    <source>
        <dbReference type="ARBA" id="ARBA00023274"/>
    </source>
</evidence>
<feature type="region of interest" description="Disordered" evidence="4">
    <location>
        <begin position="41"/>
        <end position="123"/>
    </location>
</feature>
<evidence type="ECO:0000313" key="6">
    <source>
        <dbReference type="EMBL" id="CAD9341451.1"/>
    </source>
</evidence>
<feature type="compositionally biased region" description="Low complexity" evidence="4">
    <location>
        <begin position="46"/>
        <end position="56"/>
    </location>
</feature>
<dbReference type="EMBL" id="HBGO01019413">
    <property type="protein sequence ID" value="CAD9341451.1"/>
    <property type="molecule type" value="Transcribed_RNA"/>
</dbReference>
<sequence>MAHRIALAAAGRAAAVASVRSLPSAAASAAASPLRLAGAQRLLDLSSPPSSSSSSSRWEGRRRWFADGEAAAAEKKTDGGADDAPPDGGDSSSSSDEQRPEGEPPKGWSGGQVPPLPGITPAPLDHDKVERIFQKMLNLDMIQVHLVTCLLAEKMGMDVERTMNDLNSGKMSGGVGGGGGGGGGGGDGGGAEKEAEEEVRIAFDLKLTGFDAKAKIKVIKEVRSLTGLGLKEAKELVEGVPKIVMKEIKREEIEKMKEKLEAVGGQVEIV</sequence>
<dbReference type="InterPro" id="IPR013823">
    <property type="entry name" value="Ribosomal_bL12_C"/>
</dbReference>
<dbReference type="InterPro" id="IPR000206">
    <property type="entry name" value="Ribosomal_bL12"/>
</dbReference>
<evidence type="ECO:0000259" key="5">
    <source>
        <dbReference type="Pfam" id="PF00542"/>
    </source>
</evidence>
<protein>
    <recommendedName>
        <fullName evidence="5">Large ribosomal subunit protein bL12 C-terminal domain-containing protein</fullName>
    </recommendedName>
</protein>
<feature type="compositionally biased region" description="Low complexity" evidence="4">
    <location>
        <begin position="86"/>
        <end position="95"/>
    </location>
</feature>
<dbReference type="GO" id="GO:0006412">
    <property type="term" value="P:translation"/>
    <property type="evidence" value="ECO:0007669"/>
    <property type="project" value="InterPro"/>
</dbReference>
<dbReference type="InterPro" id="IPR014719">
    <property type="entry name" value="Ribosomal_bL12_C/ClpS-like"/>
</dbReference>
<accession>A0A7S1ZK20</accession>
<evidence type="ECO:0000256" key="4">
    <source>
        <dbReference type="SAM" id="MobiDB-lite"/>
    </source>
</evidence>
<dbReference type="Pfam" id="PF00542">
    <property type="entry name" value="Ribosomal_L12"/>
    <property type="match status" value="1"/>
</dbReference>
<gene>
    <name evidence="6" type="ORF">OSIN01602_LOCUS11158</name>
</gene>
<feature type="domain" description="Large ribosomal subunit protein bL12 C-terminal" evidence="5">
    <location>
        <begin position="203"/>
        <end position="269"/>
    </location>
</feature>
<evidence type="ECO:0000256" key="2">
    <source>
        <dbReference type="ARBA" id="ARBA00022980"/>
    </source>
</evidence>
<dbReference type="GO" id="GO:1990904">
    <property type="term" value="C:ribonucleoprotein complex"/>
    <property type="evidence" value="ECO:0007669"/>
    <property type="project" value="UniProtKB-KW"/>
</dbReference>
<dbReference type="CDD" id="cd00387">
    <property type="entry name" value="Ribosomal_L7_L12"/>
    <property type="match status" value="1"/>
</dbReference>
<comment type="similarity">
    <text evidence="1">Belongs to the bacterial ribosomal protein bL12 family.</text>
</comment>
<keyword evidence="2" id="KW-0689">Ribosomal protein</keyword>
<feature type="region of interest" description="Disordered" evidence="4">
    <location>
        <begin position="170"/>
        <end position="194"/>
    </location>
</feature>
<feature type="compositionally biased region" description="Gly residues" evidence="4">
    <location>
        <begin position="171"/>
        <end position="189"/>
    </location>
</feature>
<proteinExistence type="inferred from homology"/>
<organism evidence="6">
    <name type="scientific">Trieres chinensis</name>
    <name type="common">Marine centric diatom</name>
    <name type="synonym">Odontella sinensis</name>
    <dbReference type="NCBI Taxonomy" id="1514140"/>
    <lineage>
        <taxon>Eukaryota</taxon>
        <taxon>Sar</taxon>
        <taxon>Stramenopiles</taxon>
        <taxon>Ochrophyta</taxon>
        <taxon>Bacillariophyta</taxon>
        <taxon>Mediophyceae</taxon>
        <taxon>Biddulphiophycidae</taxon>
        <taxon>Eupodiscales</taxon>
        <taxon>Parodontellaceae</taxon>
        <taxon>Trieres</taxon>
    </lineage>
</organism>
<dbReference type="HAMAP" id="MF_00368">
    <property type="entry name" value="Ribosomal_bL12"/>
    <property type="match status" value="1"/>
</dbReference>
<name>A0A7S1ZK20_TRICV</name>
<reference evidence="6" key="1">
    <citation type="submission" date="2021-01" db="EMBL/GenBank/DDBJ databases">
        <authorList>
            <person name="Corre E."/>
            <person name="Pelletier E."/>
            <person name="Niang G."/>
            <person name="Scheremetjew M."/>
            <person name="Finn R."/>
            <person name="Kale V."/>
            <person name="Holt S."/>
            <person name="Cochrane G."/>
            <person name="Meng A."/>
            <person name="Brown T."/>
            <person name="Cohen L."/>
        </authorList>
    </citation>
    <scope>NUCLEOTIDE SEQUENCE</scope>
    <source>
        <strain evidence="6">Grunow 1884</strain>
    </source>
</reference>
<dbReference type="PANTHER" id="PTHR45987">
    <property type="entry name" value="39S RIBOSOMAL PROTEIN L12"/>
    <property type="match status" value="1"/>
</dbReference>
<dbReference type="GO" id="GO:0003729">
    <property type="term" value="F:mRNA binding"/>
    <property type="evidence" value="ECO:0007669"/>
    <property type="project" value="TreeGrafter"/>
</dbReference>